<keyword evidence="2" id="KW-1185">Reference proteome</keyword>
<organism evidence="1 2">
    <name type="scientific">Rhizobium wenxiniae</name>
    <dbReference type="NCBI Taxonomy" id="1737357"/>
    <lineage>
        <taxon>Bacteria</taxon>
        <taxon>Pseudomonadati</taxon>
        <taxon>Pseudomonadota</taxon>
        <taxon>Alphaproteobacteria</taxon>
        <taxon>Hyphomicrobiales</taxon>
        <taxon>Rhizobiaceae</taxon>
        <taxon>Rhizobium/Agrobacterium group</taxon>
        <taxon>Rhizobium</taxon>
    </lineage>
</organism>
<reference evidence="1 2" key="1">
    <citation type="submission" date="2020-08" db="EMBL/GenBank/DDBJ databases">
        <title>Genomic Encyclopedia of Type Strains, Phase IV (KMG-IV): sequencing the most valuable type-strain genomes for metagenomic binning, comparative biology and taxonomic classification.</title>
        <authorList>
            <person name="Goeker M."/>
        </authorList>
    </citation>
    <scope>NUCLEOTIDE SEQUENCE [LARGE SCALE GENOMIC DNA]</scope>
    <source>
        <strain evidence="1 2">DSM 100734</strain>
    </source>
</reference>
<protein>
    <submittedName>
        <fullName evidence="1">Uncharacterized protein</fullName>
    </submittedName>
</protein>
<dbReference type="Proteomes" id="UP000547879">
    <property type="component" value="Unassembled WGS sequence"/>
</dbReference>
<dbReference type="AlphaFoldDB" id="A0A7W9Y9T6"/>
<accession>A0A7W9Y9T6</accession>
<comment type="caution">
    <text evidence="1">The sequence shown here is derived from an EMBL/GenBank/DDBJ whole genome shotgun (WGS) entry which is preliminary data.</text>
</comment>
<dbReference type="EMBL" id="JACHEG010000006">
    <property type="protein sequence ID" value="MBB6164644.1"/>
    <property type="molecule type" value="Genomic_DNA"/>
</dbReference>
<sequence length="67" mass="7610">MNLDVETMLDWQQRGINARVLGLSAGDNPLVRYIHKASCPREKDSLMQKADAWLFGWNIEHAARLAS</sequence>
<dbReference type="NCBIfam" id="NF041856">
    <property type="entry name" value="CrpP_rel_fam"/>
    <property type="match status" value="1"/>
</dbReference>
<evidence type="ECO:0000313" key="1">
    <source>
        <dbReference type="EMBL" id="MBB6164644.1"/>
    </source>
</evidence>
<proteinExistence type="predicted"/>
<gene>
    <name evidence="1" type="ORF">HNQ72_004489</name>
</gene>
<evidence type="ECO:0000313" key="2">
    <source>
        <dbReference type="Proteomes" id="UP000547879"/>
    </source>
</evidence>
<name>A0A7W9Y9T6_9HYPH</name>
<dbReference type="InterPro" id="IPR049847">
    <property type="entry name" value="CrpP-rel"/>
</dbReference>
<dbReference type="RefSeq" id="WP_183995328.1">
    <property type="nucleotide sequence ID" value="NZ_BMHW01000005.1"/>
</dbReference>